<comment type="caution">
    <text evidence="1">The sequence shown here is derived from an EMBL/GenBank/DDBJ whole genome shotgun (WGS) entry which is preliminary data.</text>
</comment>
<accession>A0ABS4SNX7</accession>
<organism evidence="1 2">
    <name type="scientific">Azospirillum rugosum</name>
    <dbReference type="NCBI Taxonomy" id="416170"/>
    <lineage>
        <taxon>Bacteria</taxon>
        <taxon>Pseudomonadati</taxon>
        <taxon>Pseudomonadota</taxon>
        <taxon>Alphaproteobacteria</taxon>
        <taxon>Rhodospirillales</taxon>
        <taxon>Azospirillaceae</taxon>
        <taxon>Azospirillum</taxon>
    </lineage>
</organism>
<dbReference type="Gene3D" id="3.90.550.10">
    <property type="entry name" value="Spore Coat Polysaccharide Biosynthesis Protein SpsA, Chain A"/>
    <property type="match status" value="1"/>
</dbReference>
<sequence length="276" mass="31535">MSVAYIQPIFVPDERLFQKNIRSIRSLKEYGNVYKIPDRLIFGGWGVDQYVFEIEEEIKKLFPESVCVKYEKNFGKAHIVNDLYNKYIKDDESIEYLLLSDSDIVYDLNIPNFVERLIVSGETLSEWQGKPFGLIAPNQAEGSCHALEKILANRYNFDTASHQESVTYPNEPSGIAGSCWLTARRAWDAVGGYRTMGVYAGEDAYYLMDLDAQGFSYSMCDSIHVIHPPDTDPDYNKWKYDTCVRDTTGHVVADLDDKIKDANDFWSSRNPNKAPS</sequence>
<evidence type="ECO:0000313" key="1">
    <source>
        <dbReference type="EMBL" id="MBP2294264.1"/>
    </source>
</evidence>
<dbReference type="EMBL" id="JAGINP010000015">
    <property type="protein sequence ID" value="MBP2294264.1"/>
    <property type="molecule type" value="Genomic_DNA"/>
</dbReference>
<dbReference type="SUPFAM" id="SSF53448">
    <property type="entry name" value="Nucleotide-diphospho-sugar transferases"/>
    <property type="match status" value="1"/>
</dbReference>
<keyword evidence="2" id="KW-1185">Reference proteome</keyword>
<evidence type="ECO:0000313" key="2">
    <source>
        <dbReference type="Proteomes" id="UP000781958"/>
    </source>
</evidence>
<dbReference type="Proteomes" id="UP000781958">
    <property type="component" value="Unassembled WGS sequence"/>
</dbReference>
<proteinExistence type="predicted"/>
<protein>
    <submittedName>
        <fullName evidence="1">Uncharacterized protein</fullName>
    </submittedName>
</protein>
<dbReference type="InterPro" id="IPR029044">
    <property type="entry name" value="Nucleotide-diphossugar_trans"/>
</dbReference>
<name>A0ABS4SNX7_9PROT</name>
<gene>
    <name evidence="1" type="ORF">J2851_004053</name>
</gene>
<reference evidence="1 2" key="1">
    <citation type="submission" date="2021-03" db="EMBL/GenBank/DDBJ databases">
        <title>Genomic Encyclopedia of Type Strains, Phase III (KMG-III): the genomes of soil and plant-associated and newly described type strains.</title>
        <authorList>
            <person name="Whitman W."/>
        </authorList>
    </citation>
    <scope>NUCLEOTIDE SEQUENCE [LARGE SCALE GENOMIC DNA]</scope>
    <source>
        <strain evidence="1 2">IMMIB AFH-6</strain>
    </source>
</reference>
<dbReference type="RefSeq" id="WP_209768381.1">
    <property type="nucleotide sequence ID" value="NZ_JAGINP010000015.1"/>
</dbReference>